<dbReference type="Proteomes" id="UP000789405">
    <property type="component" value="Unassembled WGS sequence"/>
</dbReference>
<dbReference type="EMBL" id="CAJVPY010000343">
    <property type="protein sequence ID" value="CAG8467023.1"/>
    <property type="molecule type" value="Genomic_DNA"/>
</dbReference>
<sequence length="336" mass="38394">MSPKALDALKYGSSAPTKKKQNTKNSNIQPLRNVDNSLPANETNIDNNNVIDADNIQEDEVESPPRSPLNEISINSIEKSSASAKHGSESVNCLLEMTKKVLEQNTSIMEKQGALEVMLTQLADKVKTLQSSHENLKSKAKDNDNEWWQKGATQGIKFAVDNWLYPNDKVYEKSIRKELDDLCPDKMERYKKASKWDALFCKIENLYRGALFGSFRRSIFDYVFKKKISPTVNSESSEAEISSWKSSEEVQWCLENLDTMIEEDDKMYLQMVAKRVFGRQPTKNQYAVTRAILHNLLNPEITKVKFDEKYLTRKLQSFLCDISDGEDEYSNASDSE</sequence>
<dbReference type="AlphaFoldDB" id="A0A9N8VUQ2"/>
<comment type="caution">
    <text evidence="3">The sequence shown here is derived from an EMBL/GenBank/DDBJ whole genome shotgun (WGS) entry which is preliminary data.</text>
</comment>
<feature type="region of interest" description="Disordered" evidence="2">
    <location>
        <begin position="1"/>
        <end position="50"/>
    </location>
</feature>
<keyword evidence="1" id="KW-0175">Coiled coil</keyword>
<evidence type="ECO:0000313" key="4">
    <source>
        <dbReference type="Proteomes" id="UP000789405"/>
    </source>
</evidence>
<evidence type="ECO:0000256" key="2">
    <source>
        <dbReference type="SAM" id="MobiDB-lite"/>
    </source>
</evidence>
<reference evidence="3" key="1">
    <citation type="submission" date="2021-06" db="EMBL/GenBank/DDBJ databases">
        <authorList>
            <person name="Kallberg Y."/>
            <person name="Tangrot J."/>
            <person name="Rosling A."/>
        </authorList>
    </citation>
    <scope>NUCLEOTIDE SEQUENCE</scope>
    <source>
        <strain evidence="3">MA453B</strain>
    </source>
</reference>
<proteinExistence type="predicted"/>
<protein>
    <submittedName>
        <fullName evidence="3">13290_t:CDS:1</fullName>
    </submittedName>
</protein>
<name>A0A9N8VUQ2_9GLOM</name>
<accession>A0A9N8VUQ2</accession>
<evidence type="ECO:0000313" key="3">
    <source>
        <dbReference type="EMBL" id="CAG8467023.1"/>
    </source>
</evidence>
<feature type="coiled-coil region" evidence="1">
    <location>
        <begin position="119"/>
        <end position="146"/>
    </location>
</feature>
<evidence type="ECO:0000256" key="1">
    <source>
        <dbReference type="SAM" id="Coils"/>
    </source>
</evidence>
<dbReference type="OrthoDB" id="2439344at2759"/>
<organism evidence="3 4">
    <name type="scientific">Dentiscutata erythropus</name>
    <dbReference type="NCBI Taxonomy" id="1348616"/>
    <lineage>
        <taxon>Eukaryota</taxon>
        <taxon>Fungi</taxon>
        <taxon>Fungi incertae sedis</taxon>
        <taxon>Mucoromycota</taxon>
        <taxon>Glomeromycotina</taxon>
        <taxon>Glomeromycetes</taxon>
        <taxon>Diversisporales</taxon>
        <taxon>Gigasporaceae</taxon>
        <taxon>Dentiscutata</taxon>
    </lineage>
</organism>
<gene>
    <name evidence="3" type="ORF">DERYTH_LOCUS1276</name>
</gene>
<feature type="compositionally biased region" description="Polar residues" evidence="2">
    <location>
        <begin position="23"/>
        <end position="43"/>
    </location>
</feature>
<keyword evidence="4" id="KW-1185">Reference proteome</keyword>